<dbReference type="InterPro" id="IPR001881">
    <property type="entry name" value="EGF-like_Ca-bd_dom"/>
</dbReference>
<accession>E4YRD3</accession>
<evidence type="ECO:0000256" key="3">
    <source>
        <dbReference type="ARBA" id="ARBA00023157"/>
    </source>
</evidence>
<dbReference type="AlphaFoldDB" id="E4YRD3"/>
<keyword evidence="7" id="KW-0732">Signal</keyword>
<dbReference type="PANTHER" id="PTHR24049">
    <property type="entry name" value="CRUMBS FAMILY MEMBER"/>
    <property type="match status" value="1"/>
</dbReference>
<comment type="caution">
    <text evidence="5">Lacks conserved residue(s) required for the propagation of feature annotation.</text>
</comment>
<dbReference type="CDD" id="cd00054">
    <property type="entry name" value="EGF_CA"/>
    <property type="match status" value="4"/>
</dbReference>
<dbReference type="SMART" id="SM00181">
    <property type="entry name" value="EGF"/>
    <property type="match status" value="4"/>
</dbReference>
<feature type="region of interest" description="Disordered" evidence="6">
    <location>
        <begin position="315"/>
        <end position="395"/>
    </location>
</feature>
<keyword evidence="1 5" id="KW-0245">EGF-like domain</keyword>
<feature type="chain" id="PRO_5012858848" description="EGF-like domain-containing protein" evidence="7">
    <location>
        <begin position="16"/>
        <end position="585"/>
    </location>
</feature>
<evidence type="ECO:0000313" key="9">
    <source>
        <dbReference type="EMBL" id="CBY38025.1"/>
    </source>
</evidence>
<evidence type="ECO:0000256" key="6">
    <source>
        <dbReference type="SAM" id="MobiDB-lite"/>
    </source>
</evidence>
<dbReference type="GO" id="GO:0006644">
    <property type="term" value="P:phospholipid metabolic process"/>
    <property type="evidence" value="ECO:0007669"/>
    <property type="project" value="InterPro"/>
</dbReference>
<dbReference type="PROSITE" id="PS01186">
    <property type="entry name" value="EGF_2"/>
    <property type="match status" value="2"/>
</dbReference>
<feature type="disulfide bond" evidence="5">
    <location>
        <begin position="199"/>
        <end position="208"/>
    </location>
</feature>
<evidence type="ECO:0000256" key="1">
    <source>
        <dbReference type="ARBA" id="ARBA00022536"/>
    </source>
</evidence>
<reference evidence="9" key="1">
    <citation type="journal article" date="2010" name="Science">
        <title>Plasticity of animal genome architecture unmasked by rapid evolution of a pelagic tunicate.</title>
        <authorList>
            <person name="Denoeud F."/>
            <person name="Henriet S."/>
            <person name="Mungpakdee S."/>
            <person name="Aury J.M."/>
            <person name="Da Silva C."/>
            <person name="Brinkmann H."/>
            <person name="Mikhaleva J."/>
            <person name="Olsen L.C."/>
            <person name="Jubin C."/>
            <person name="Canestro C."/>
            <person name="Bouquet J.M."/>
            <person name="Danks G."/>
            <person name="Poulain J."/>
            <person name="Campsteijn C."/>
            <person name="Adamski M."/>
            <person name="Cross I."/>
            <person name="Yadetie F."/>
            <person name="Muffato M."/>
            <person name="Louis A."/>
            <person name="Butcher S."/>
            <person name="Tsagkogeorga G."/>
            <person name="Konrad A."/>
            <person name="Singh S."/>
            <person name="Jensen M.F."/>
            <person name="Cong E.H."/>
            <person name="Eikeseth-Otteraa H."/>
            <person name="Noel B."/>
            <person name="Anthouard V."/>
            <person name="Porcel B.M."/>
            <person name="Kachouri-Lafond R."/>
            <person name="Nishino A."/>
            <person name="Ugolini M."/>
            <person name="Chourrout P."/>
            <person name="Nishida H."/>
            <person name="Aasland R."/>
            <person name="Huzurbazar S."/>
            <person name="Westhof E."/>
            <person name="Delsuc F."/>
            <person name="Lehrach H."/>
            <person name="Reinhardt R."/>
            <person name="Weissenbach J."/>
            <person name="Roy S.W."/>
            <person name="Artiguenave F."/>
            <person name="Postlethwait J.H."/>
            <person name="Manak J.R."/>
            <person name="Thompson E.M."/>
            <person name="Jaillon O."/>
            <person name="Du Pasquier L."/>
            <person name="Boudinot P."/>
            <person name="Liberles D.A."/>
            <person name="Volff J.N."/>
            <person name="Philippe H."/>
            <person name="Lenhard B."/>
            <person name="Roest Crollius H."/>
            <person name="Wincker P."/>
            <person name="Chourrout D."/>
        </authorList>
    </citation>
    <scope>NUCLEOTIDE SEQUENCE [LARGE SCALE GENOMIC DNA]</scope>
</reference>
<dbReference type="Pfam" id="PF00008">
    <property type="entry name" value="EGF"/>
    <property type="match status" value="4"/>
</dbReference>
<gene>
    <name evidence="9" type="ORF">GSOID_T00031526001</name>
</gene>
<keyword evidence="4" id="KW-0325">Glycoprotein</keyword>
<sequence>MQKLILFLISSVISAPKKKETNYKSTCASQPCLNNGTCTESASSYSCSCLDGYSGSSCENDPCSWVPCMNNGVCSIVGSDYACSCTEGYEGDRCEITPCHTAGGLKSALDDDFDYYDLANYDLTGYDYLNPLYQPGGNKAIAGPCLNGGICVNTPGAGYLCLCWGLLGVHCEITPCTPEPCLNNATCSFLDPESYYCTCNSGFSGDNCEIAPSTTNLASSTTTLSSSTTIVSTSTAISSSSAPQTLSTTSITTLSSSLTTSTTLLSTSTAFSSSSVPKTSSTSSSTLPLSSTAATTMSTSVSMTISSVTSASLSSTALPTSSSSSSSAGTSRAPTTTNMTTSTSLTTSSIASSAFSSSSRSSTTSFQQTSPITSSTSTTSSSLTTSPQISTTTSLSSIPPLVDWIIWRLGDDFPPEVVNSLLGSYGCASRGFPDDPFAPSLGKPVDGIDKALLRWKKCIRCAMSVEFDGRIQIPSYIWPESEICDMSGLEKAICECDKHVATELLNFQDENGNLLATNADFDESKCVKNGNEDGNHEIDDFCCKKKNGAFQMYNSERFCCEFESFHLAGSCVFEEGIQYKPELFV</sequence>
<feature type="domain" description="EGF-like" evidence="8">
    <location>
        <begin position="172"/>
        <end position="209"/>
    </location>
</feature>
<dbReference type="SMART" id="SM00179">
    <property type="entry name" value="EGF_CA"/>
    <property type="match status" value="3"/>
</dbReference>
<evidence type="ECO:0000256" key="2">
    <source>
        <dbReference type="ARBA" id="ARBA00022737"/>
    </source>
</evidence>
<dbReference type="SUPFAM" id="SSF48619">
    <property type="entry name" value="Phospholipase A2, PLA2"/>
    <property type="match status" value="1"/>
</dbReference>
<keyword evidence="3 5" id="KW-1015">Disulfide bond</keyword>
<evidence type="ECO:0000256" key="7">
    <source>
        <dbReference type="SAM" id="SignalP"/>
    </source>
</evidence>
<dbReference type="PROSITE" id="PS50026">
    <property type="entry name" value="EGF_3"/>
    <property type="match status" value="3"/>
</dbReference>
<dbReference type="EMBL" id="FN655113">
    <property type="protein sequence ID" value="CBY38025.1"/>
    <property type="molecule type" value="Genomic_DNA"/>
</dbReference>
<dbReference type="InterPro" id="IPR036444">
    <property type="entry name" value="PLipase_A2_dom_sf"/>
</dbReference>
<feature type="disulfide bond" evidence="5">
    <location>
        <begin position="85"/>
        <end position="94"/>
    </location>
</feature>
<feature type="domain" description="EGF-like" evidence="8">
    <location>
        <begin position="23"/>
        <end position="56"/>
    </location>
</feature>
<protein>
    <recommendedName>
        <fullName evidence="8">EGF-like domain-containing protein</fullName>
    </recommendedName>
</protein>
<keyword evidence="2" id="KW-0677">Repeat</keyword>
<dbReference type="Gene3D" id="1.20.90.10">
    <property type="entry name" value="Phospholipase A2 domain"/>
    <property type="match status" value="1"/>
</dbReference>
<organism evidence="9">
    <name type="scientific">Oikopleura dioica</name>
    <name type="common">Tunicate</name>
    <dbReference type="NCBI Taxonomy" id="34765"/>
    <lineage>
        <taxon>Eukaryota</taxon>
        <taxon>Metazoa</taxon>
        <taxon>Chordata</taxon>
        <taxon>Tunicata</taxon>
        <taxon>Appendicularia</taxon>
        <taxon>Copelata</taxon>
        <taxon>Oikopleuridae</taxon>
        <taxon>Oikopleura</taxon>
    </lineage>
</organism>
<dbReference type="FunFam" id="2.10.25.10:FF:000143">
    <property type="entry name" value="Protein crumbs 1"/>
    <property type="match status" value="1"/>
</dbReference>
<dbReference type="Proteomes" id="UP000011014">
    <property type="component" value="Unassembled WGS sequence"/>
</dbReference>
<dbReference type="GO" id="GO:0005509">
    <property type="term" value="F:calcium ion binding"/>
    <property type="evidence" value="ECO:0007669"/>
    <property type="project" value="InterPro"/>
</dbReference>
<dbReference type="SUPFAM" id="SSF57196">
    <property type="entry name" value="EGF/Laminin"/>
    <property type="match status" value="4"/>
</dbReference>
<dbReference type="GO" id="GO:0050482">
    <property type="term" value="P:arachidonate secretion"/>
    <property type="evidence" value="ECO:0007669"/>
    <property type="project" value="InterPro"/>
</dbReference>
<evidence type="ECO:0000256" key="5">
    <source>
        <dbReference type="PROSITE-ProRule" id="PRU00076"/>
    </source>
</evidence>
<evidence type="ECO:0000256" key="4">
    <source>
        <dbReference type="ARBA" id="ARBA00023180"/>
    </source>
</evidence>
<feature type="domain" description="EGF-like" evidence="8">
    <location>
        <begin position="59"/>
        <end position="95"/>
    </location>
</feature>
<dbReference type="Gene3D" id="2.10.25.10">
    <property type="entry name" value="Laminin"/>
    <property type="match status" value="4"/>
</dbReference>
<dbReference type="InterPro" id="IPR051022">
    <property type="entry name" value="Notch_Cell-Fate_Det"/>
</dbReference>
<proteinExistence type="predicted"/>
<name>E4YRD3_OIKDI</name>
<dbReference type="InterPro" id="IPR000742">
    <property type="entry name" value="EGF"/>
</dbReference>
<dbReference type="FunFam" id="2.10.25.10:FF:000294">
    <property type="entry name" value="Delta-like protein"/>
    <property type="match status" value="1"/>
</dbReference>
<dbReference type="PROSITE" id="PS00022">
    <property type="entry name" value="EGF_1"/>
    <property type="match status" value="2"/>
</dbReference>
<feature type="signal peptide" evidence="7">
    <location>
        <begin position="1"/>
        <end position="15"/>
    </location>
</feature>
<dbReference type="GO" id="GO:0004623">
    <property type="term" value="F:phospholipase A2 activity"/>
    <property type="evidence" value="ECO:0007669"/>
    <property type="project" value="InterPro"/>
</dbReference>
<evidence type="ECO:0000259" key="8">
    <source>
        <dbReference type="PROSITE" id="PS50026"/>
    </source>
</evidence>